<dbReference type="Gene3D" id="3.30.559.10">
    <property type="entry name" value="Chloramphenicol acetyltransferase-like domain"/>
    <property type="match status" value="1"/>
</dbReference>
<sequence length="457" mass="50535">MPWHQVSPGHFERQFDSLEIFYRAIADAGAPLKRQHYLISSSVRLKQIPPPDQVKQTWKALRQQHPQIAALPDESGTRLTYTSPSPADLEAWADETFIVESVDSSGDHLYKTLQPSPLFKLYYLPGTRELLFRAPHWRIDGIGLMHLQAAFLRILANGPPADLQFDGSEAARLSPSFDEAASIPLEAGDSIYQAADAELDVFRNGLPSISIPTLPNALPTAPRRMISGFSAGTTQRIISACKAHGITVTTAAHAALVVATLPYAQVNFDPATRGCGGGKYTCFNAIDLRKYLPAPYSSSSTAVSIYHTGIPFSVDLSLNNTFTSMASVLAKGYSRNLSKDEPRNALQFQAEYVRKVLELLGAAPEDPLRAPAHPELSSIGVVNGYLQADYEGKASRHEVEDWWIAVEVINRLLCTNVWTWNGEMKLNVNWNEAFYDEDFVINFLDEWKMALVEGGLE</sequence>
<reference evidence="2" key="1">
    <citation type="journal article" date="2017" name="Genome Biol.">
        <title>Comparative genomics reveals high biological diversity and specific adaptations in the industrially and medically important fungal genus Aspergillus.</title>
        <authorList>
            <person name="de Vries R.P."/>
            <person name="Riley R."/>
            <person name="Wiebenga A."/>
            <person name="Aguilar-Osorio G."/>
            <person name="Amillis S."/>
            <person name="Uchima C.A."/>
            <person name="Anderluh G."/>
            <person name="Asadollahi M."/>
            <person name="Askin M."/>
            <person name="Barry K."/>
            <person name="Battaglia E."/>
            <person name="Bayram O."/>
            <person name="Benocci T."/>
            <person name="Braus-Stromeyer S.A."/>
            <person name="Caldana C."/>
            <person name="Canovas D."/>
            <person name="Cerqueira G.C."/>
            <person name="Chen F."/>
            <person name="Chen W."/>
            <person name="Choi C."/>
            <person name="Clum A."/>
            <person name="Dos Santos R.A."/>
            <person name="Damasio A.R."/>
            <person name="Diallinas G."/>
            <person name="Emri T."/>
            <person name="Fekete E."/>
            <person name="Flipphi M."/>
            <person name="Freyberg S."/>
            <person name="Gallo A."/>
            <person name="Gournas C."/>
            <person name="Habgood R."/>
            <person name="Hainaut M."/>
            <person name="Harispe M.L."/>
            <person name="Henrissat B."/>
            <person name="Hilden K.S."/>
            <person name="Hope R."/>
            <person name="Hossain A."/>
            <person name="Karabika E."/>
            <person name="Karaffa L."/>
            <person name="Karanyi Z."/>
            <person name="Krasevec N."/>
            <person name="Kuo A."/>
            <person name="Kusch H."/>
            <person name="LaButti K."/>
            <person name="Lagendijk E.L."/>
            <person name="Lapidus A."/>
            <person name="Levasseur A."/>
            <person name="Lindquist E."/>
            <person name="Lipzen A."/>
            <person name="Logrieco A.F."/>
            <person name="MacCabe A."/>
            <person name="Maekelae M.R."/>
            <person name="Malavazi I."/>
            <person name="Melin P."/>
            <person name="Meyer V."/>
            <person name="Mielnichuk N."/>
            <person name="Miskei M."/>
            <person name="Molnar A.P."/>
            <person name="Mule G."/>
            <person name="Ngan C.Y."/>
            <person name="Orejas M."/>
            <person name="Orosz E."/>
            <person name="Ouedraogo J.P."/>
            <person name="Overkamp K.M."/>
            <person name="Park H.-S."/>
            <person name="Perrone G."/>
            <person name="Piumi F."/>
            <person name="Punt P.J."/>
            <person name="Ram A.F."/>
            <person name="Ramon A."/>
            <person name="Rauscher S."/>
            <person name="Record E."/>
            <person name="Riano-Pachon D.M."/>
            <person name="Robert V."/>
            <person name="Roehrig J."/>
            <person name="Ruller R."/>
            <person name="Salamov A."/>
            <person name="Salih N.S."/>
            <person name="Samson R.A."/>
            <person name="Sandor E."/>
            <person name="Sanguinetti M."/>
            <person name="Schuetze T."/>
            <person name="Sepcic K."/>
            <person name="Shelest E."/>
            <person name="Sherlock G."/>
            <person name="Sophianopoulou V."/>
            <person name="Squina F.M."/>
            <person name="Sun H."/>
            <person name="Susca A."/>
            <person name="Todd R.B."/>
            <person name="Tsang A."/>
            <person name="Unkles S.E."/>
            <person name="van de Wiele N."/>
            <person name="van Rossen-Uffink D."/>
            <person name="Oliveira J.V."/>
            <person name="Vesth T.C."/>
            <person name="Visser J."/>
            <person name="Yu J.-H."/>
            <person name="Zhou M."/>
            <person name="Andersen M.R."/>
            <person name="Archer D.B."/>
            <person name="Baker S.E."/>
            <person name="Benoit I."/>
            <person name="Brakhage A.A."/>
            <person name="Braus G.H."/>
            <person name="Fischer R."/>
            <person name="Frisvad J.C."/>
            <person name="Goldman G.H."/>
            <person name="Houbraken J."/>
            <person name="Oakley B."/>
            <person name="Pocsi I."/>
            <person name="Scazzocchio C."/>
            <person name="Seiboth B."/>
            <person name="vanKuyk P.A."/>
            <person name="Wortman J."/>
            <person name="Dyer P.S."/>
            <person name="Grigoriev I.V."/>
        </authorList>
    </citation>
    <scope>NUCLEOTIDE SEQUENCE [LARGE SCALE GENOMIC DNA]</scope>
    <source>
        <strain evidence="2">DTO 134E9</strain>
    </source>
</reference>
<keyword evidence="2" id="KW-1185">Reference proteome</keyword>
<organism evidence="1 2">
    <name type="scientific">Aspergillus wentii DTO 134E9</name>
    <dbReference type="NCBI Taxonomy" id="1073089"/>
    <lineage>
        <taxon>Eukaryota</taxon>
        <taxon>Fungi</taxon>
        <taxon>Dikarya</taxon>
        <taxon>Ascomycota</taxon>
        <taxon>Pezizomycotina</taxon>
        <taxon>Eurotiomycetes</taxon>
        <taxon>Eurotiomycetidae</taxon>
        <taxon>Eurotiales</taxon>
        <taxon>Aspergillaceae</taxon>
        <taxon>Aspergillus</taxon>
        <taxon>Aspergillus subgen. Cremei</taxon>
    </lineage>
</organism>
<evidence type="ECO:0000313" key="2">
    <source>
        <dbReference type="Proteomes" id="UP000184383"/>
    </source>
</evidence>
<dbReference type="Gene3D" id="3.30.559.30">
    <property type="entry name" value="Nonribosomal peptide synthetase, condensation domain"/>
    <property type="match status" value="1"/>
</dbReference>
<dbReference type="GeneID" id="63753543"/>
<proteinExistence type="predicted"/>
<dbReference type="SUPFAM" id="SSF52777">
    <property type="entry name" value="CoA-dependent acyltransferases"/>
    <property type="match status" value="1"/>
</dbReference>
<name>A0A1L9RMV1_ASPWE</name>
<dbReference type="OrthoDB" id="2548233at2759"/>
<dbReference type="STRING" id="1073089.A0A1L9RMV1"/>
<evidence type="ECO:0000313" key="1">
    <source>
        <dbReference type="EMBL" id="OJJ36261.1"/>
    </source>
</evidence>
<dbReference type="InterPro" id="IPR023213">
    <property type="entry name" value="CAT-like_dom_sf"/>
</dbReference>
<dbReference type="EMBL" id="KV878212">
    <property type="protein sequence ID" value="OJJ36261.1"/>
    <property type="molecule type" value="Genomic_DNA"/>
</dbReference>
<dbReference type="PANTHER" id="PTHR42034:SF1">
    <property type="entry name" value="CONDENSATION DOMAIN-CONTAINING PROTEIN"/>
    <property type="match status" value="1"/>
</dbReference>
<dbReference type="RefSeq" id="XP_040689937.1">
    <property type="nucleotide sequence ID" value="XM_040837695.1"/>
</dbReference>
<evidence type="ECO:0008006" key="3">
    <source>
        <dbReference type="Google" id="ProtNLM"/>
    </source>
</evidence>
<dbReference type="AlphaFoldDB" id="A0A1L9RMV1"/>
<accession>A0A1L9RMV1</accession>
<dbReference type="VEuPathDB" id="FungiDB:ASPWEDRAFT_52065"/>
<dbReference type="PANTHER" id="PTHR42034">
    <property type="entry name" value="CHROMOSOME 7, WHOLE GENOME SHOTGUN SEQUENCE-RELATED"/>
    <property type="match status" value="1"/>
</dbReference>
<gene>
    <name evidence="1" type="ORF">ASPWEDRAFT_52065</name>
</gene>
<protein>
    <recommendedName>
        <fullName evidence="3">Condensation domain-containing protein</fullName>
    </recommendedName>
</protein>
<dbReference type="Proteomes" id="UP000184383">
    <property type="component" value="Unassembled WGS sequence"/>
</dbReference>